<evidence type="ECO:0000256" key="3">
    <source>
        <dbReference type="SAM" id="SignalP"/>
    </source>
</evidence>
<protein>
    <submittedName>
        <fullName evidence="5">Outer membrane protein OmpA</fullName>
    </submittedName>
</protein>
<feature type="domain" description="OmpA-like" evidence="4">
    <location>
        <begin position="315"/>
        <end position="424"/>
    </location>
</feature>
<evidence type="ECO:0000259" key="4">
    <source>
        <dbReference type="PROSITE" id="PS51123"/>
    </source>
</evidence>
<organism evidence="5 6">
    <name type="scientific">Limimonas halophila</name>
    <dbReference type="NCBI Taxonomy" id="1082479"/>
    <lineage>
        <taxon>Bacteria</taxon>
        <taxon>Pseudomonadati</taxon>
        <taxon>Pseudomonadota</taxon>
        <taxon>Alphaproteobacteria</taxon>
        <taxon>Rhodospirillales</taxon>
        <taxon>Rhodovibrionaceae</taxon>
        <taxon>Limimonas</taxon>
    </lineage>
</organism>
<dbReference type="PROSITE" id="PS51123">
    <property type="entry name" value="OMPA_2"/>
    <property type="match status" value="1"/>
</dbReference>
<dbReference type="AlphaFoldDB" id="A0A1G7LS13"/>
<feature type="compositionally biased region" description="Basic and acidic residues" evidence="2">
    <location>
        <begin position="132"/>
        <end position="146"/>
    </location>
</feature>
<dbReference type="GO" id="GO:0016020">
    <property type="term" value="C:membrane"/>
    <property type="evidence" value="ECO:0007669"/>
    <property type="project" value="UniProtKB-UniRule"/>
</dbReference>
<feature type="compositionally biased region" description="Low complexity" evidence="2">
    <location>
        <begin position="179"/>
        <end position="209"/>
    </location>
</feature>
<proteinExistence type="predicted"/>
<name>A0A1G7LS13_9PROT</name>
<dbReference type="InterPro" id="IPR036737">
    <property type="entry name" value="OmpA-like_sf"/>
</dbReference>
<dbReference type="Proteomes" id="UP000199415">
    <property type="component" value="Unassembled WGS sequence"/>
</dbReference>
<evidence type="ECO:0000313" key="6">
    <source>
        <dbReference type="Proteomes" id="UP000199415"/>
    </source>
</evidence>
<keyword evidence="6" id="KW-1185">Reference proteome</keyword>
<dbReference type="SUPFAM" id="SSF103088">
    <property type="entry name" value="OmpA-like"/>
    <property type="match status" value="1"/>
</dbReference>
<evidence type="ECO:0000313" key="5">
    <source>
        <dbReference type="EMBL" id="SDF52307.1"/>
    </source>
</evidence>
<sequence>MTHRLTVSPRRLAAGFAGVCLLAASPTAAQETTYIGGSGEGGSDNVSVNLDVIGGDGGGSTRERAGPSGGSGELQLRMPGDGDDGGERPEKPDIKPGEVVRAPGGARLRFPLLDEPQSRLTVDMAQFQARQQPERQPTEKPEERGGEPAGEPMVEQQEPDRKPETATTAVAGTRETEAQTDTATADTGSESQATAGAEESTAAATDTGSLDTNTGTLDADTGGAAEPERDQEAASAAAERGERDEGEPVELQPGTKPDDETRTRTAAAETGEAGTQSADTSADTQPDTGGTASDTGTGQTAGEEPAETQTATRTDTTDGAPLETQLTFATGSAELGSETRRQLDRVVAALKKDSDSRIELTAYADVPGDSPSRSRRLSLSRALAVRSYLIEKGVRSTRIDVRALGNAVESGPANRVDIAPASRG</sequence>
<evidence type="ECO:0000256" key="1">
    <source>
        <dbReference type="PROSITE-ProRule" id="PRU00473"/>
    </source>
</evidence>
<dbReference type="Pfam" id="PF00691">
    <property type="entry name" value="OmpA"/>
    <property type="match status" value="1"/>
</dbReference>
<feature type="compositionally biased region" description="Low complexity" evidence="2">
    <location>
        <begin position="287"/>
        <end position="314"/>
    </location>
</feature>
<dbReference type="RefSeq" id="WP_090018383.1">
    <property type="nucleotide sequence ID" value="NZ_FNCE01000001.1"/>
</dbReference>
<gene>
    <name evidence="5" type="ORF">SAMN05216241_101355</name>
</gene>
<feature type="signal peptide" evidence="3">
    <location>
        <begin position="1"/>
        <end position="29"/>
    </location>
</feature>
<feature type="chain" id="PRO_5011746881" evidence="3">
    <location>
        <begin position="30"/>
        <end position="424"/>
    </location>
</feature>
<dbReference type="InterPro" id="IPR006665">
    <property type="entry name" value="OmpA-like"/>
</dbReference>
<accession>A0A1G7LS13</accession>
<keyword evidence="3" id="KW-0732">Signal</keyword>
<feature type="region of interest" description="Disordered" evidence="2">
    <location>
        <begin position="38"/>
        <end position="323"/>
    </location>
</feature>
<keyword evidence="1" id="KW-0472">Membrane</keyword>
<feature type="compositionally biased region" description="Low complexity" evidence="2">
    <location>
        <begin position="264"/>
        <end position="275"/>
    </location>
</feature>
<dbReference type="Gene3D" id="3.30.1330.60">
    <property type="entry name" value="OmpA-like domain"/>
    <property type="match status" value="1"/>
</dbReference>
<dbReference type="EMBL" id="FNCE01000001">
    <property type="protein sequence ID" value="SDF52307.1"/>
    <property type="molecule type" value="Genomic_DNA"/>
</dbReference>
<dbReference type="OrthoDB" id="8448151at2"/>
<feature type="compositionally biased region" description="Basic and acidic residues" evidence="2">
    <location>
        <begin position="85"/>
        <end position="98"/>
    </location>
</feature>
<feature type="compositionally biased region" description="Polar residues" evidence="2">
    <location>
        <begin position="276"/>
        <end position="286"/>
    </location>
</feature>
<reference evidence="5 6" key="1">
    <citation type="submission" date="2016-10" db="EMBL/GenBank/DDBJ databases">
        <authorList>
            <person name="de Groot N.N."/>
        </authorList>
    </citation>
    <scope>NUCLEOTIDE SEQUENCE [LARGE SCALE GENOMIC DNA]</scope>
    <source>
        <strain evidence="5 6">DSM 25584</strain>
    </source>
</reference>
<evidence type="ECO:0000256" key="2">
    <source>
        <dbReference type="SAM" id="MobiDB-lite"/>
    </source>
</evidence>
<dbReference type="STRING" id="1082479.SAMN05216241_101355"/>